<gene>
    <name evidence="5" type="ORF">EKH80_16025</name>
</gene>
<feature type="domain" description="Response regulatory" evidence="3">
    <location>
        <begin position="41"/>
        <end position="162"/>
    </location>
</feature>
<comment type="caution">
    <text evidence="2">Lacks conserved residue(s) required for the propagation of feature annotation.</text>
</comment>
<organism evidence="5 6">
    <name type="scientific">Dyella choica</name>
    <dbReference type="NCBI Taxonomy" id="1927959"/>
    <lineage>
        <taxon>Bacteria</taxon>
        <taxon>Pseudomonadati</taxon>
        <taxon>Pseudomonadota</taxon>
        <taxon>Gammaproteobacteria</taxon>
        <taxon>Lysobacterales</taxon>
        <taxon>Rhodanobacteraceae</taxon>
        <taxon>Dyella</taxon>
    </lineage>
</organism>
<evidence type="ECO:0000259" key="4">
    <source>
        <dbReference type="PROSITE" id="PS50894"/>
    </source>
</evidence>
<dbReference type="PROSITE" id="PS50894">
    <property type="entry name" value="HPT"/>
    <property type="match status" value="1"/>
</dbReference>
<sequence length="264" mass="29084">MNIISSWVGYTFPKAKRPARKAAKEPATSCTVAAPIQAPARVMVLEADPPSRSTLVDLIKTLGLEPLVVPDAAAALKSIDLCAPGMILMACNELPGPESGELKLCSMMRKPRADHPCIPIIVLATGSDAFIWQGYIGDCGIEGVLEKPLRAQTLRAMLELWLDLPLKDEPKQSLPPIQNADDWFQVRFTEDIQGFEQAWAKDDKPSMLRFAQHMQGIALVLGVQRALRLADRLERMARGTKPMEPEAMQRTLTALKKAFAPYLD</sequence>
<dbReference type="EMBL" id="RYYV01000012">
    <property type="protein sequence ID" value="RUL73159.1"/>
    <property type="molecule type" value="Genomic_DNA"/>
</dbReference>
<dbReference type="InterPro" id="IPR008207">
    <property type="entry name" value="Sig_transdc_His_kin_Hpt_dom"/>
</dbReference>
<dbReference type="SUPFAM" id="SSF52172">
    <property type="entry name" value="CheY-like"/>
    <property type="match status" value="1"/>
</dbReference>
<feature type="domain" description="HPt" evidence="4">
    <location>
        <begin position="173"/>
        <end position="264"/>
    </location>
</feature>
<dbReference type="AlphaFoldDB" id="A0A3S0R2G0"/>
<dbReference type="PROSITE" id="PS50110">
    <property type="entry name" value="RESPONSE_REGULATORY"/>
    <property type="match status" value="1"/>
</dbReference>
<protein>
    <submittedName>
        <fullName evidence="5">Response regulator</fullName>
    </submittedName>
</protein>
<keyword evidence="6" id="KW-1185">Reference proteome</keyword>
<evidence type="ECO:0000313" key="5">
    <source>
        <dbReference type="EMBL" id="RUL73159.1"/>
    </source>
</evidence>
<dbReference type="InterPro" id="IPR036641">
    <property type="entry name" value="HPT_dom_sf"/>
</dbReference>
<proteinExistence type="predicted"/>
<evidence type="ECO:0000259" key="3">
    <source>
        <dbReference type="PROSITE" id="PS50110"/>
    </source>
</evidence>
<evidence type="ECO:0000313" key="6">
    <source>
        <dbReference type="Proteomes" id="UP000274358"/>
    </source>
</evidence>
<name>A0A3S0R2G0_9GAMM</name>
<dbReference type="Gene3D" id="3.40.50.2300">
    <property type="match status" value="1"/>
</dbReference>
<reference evidence="5 6" key="1">
    <citation type="submission" date="2018-12" db="EMBL/GenBank/DDBJ databases">
        <title>Dyella dinghuensis sp. nov. DHOA06 and Dyella choica sp. nov. 4M-K27, isolated from forest soil.</title>
        <authorList>
            <person name="Qiu L.-H."/>
            <person name="Gao Z.-H."/>
        </authorList>
    </citation>
    <scope>NUCLEOTIDE SEQUENCE [LARGE SCALE GENOMIC DNA]</scope>
    <source>
        <strain evidence="5 6">4M-K27</strain>
    </source>
</reference>
<comment type="caution">
    <text evidence="5">The sequence shown here is derived from an EMBL/GenBank/DDBJ whole genome shotgun (WGS) entry which is preliminary data.</text>
</comment>
<dbReference type="RefSeq" id="WP_126685778.1">
    <property type="nucleotide sequence ID" value="NZ_RYYV01000012.1"/>
</dbReference>
<keyword evidence="1" id="KW-0902">Two-component regulatory system</keyword>
<dbReference type="GO" id="GO:0000160">
    <property type="term" value="P:phosphorelay signal transduction system"/>
    <property type="evidence" value="ECO:0007669"/>
    <property type="project" value="UniProtKB-KW"/>
</dbReference>
<dbReference type="SUPFAM" id="SSF47226">
    <property type="entry name" value="Histidine-containing phosphotransfer domain, HPT domain"/>
    <property type="match status" value="1"/>
</dbReference>
<evidence type="ECO:0000256" key="2">
    <source>
        <dbReference type="PROSITE-ProRule" id="PRU00169"/>
    </source>
</evidence>
<dbReference type="InterPro" id="IPR011006">
    <property type="entry name" value="CheY-like_superfamily"/>
</dbReference>
<dbReference type="Proteomes" id="UP000274358">
    <property type="component" value="Unassembled WGS sequence"/>
</dbReference>
<dbReference type="InterPro" id="IPR001789">
    <property type="entry name" value="Sig_transdc_resp-reg_receiver"/>
</dbReference>
<accession>A0A3S0R2G0</accession>
<evidence type="ECO:0000256" key="1">
    <source>
        <dbReference type="ARBA" id="ARBA00023012"/>
    </source>
</evidence>
<dbReference type="GO" id="GO:0004672">
    <property type="term" value="F:protein kinase activity"/>
    <property type="evidence" value="ECO:0007669"/>
    <property type="project" value="UniProtKB-ARBA"/>
</dbReference>
<dbReference type="SMART" id="SM00448">
    <property type="entry name" value="REC"/>
    <property type="match status" value="1"/>
</dbReference>